<reference evidence="9 10" key="1">
    <citation type="journal article" date="2018" name="Gigascience">
        <title>Genomes of trombidid mites reveal novel predicted allergens and laterally-transferred genes associated with secondary metabolism.</title>
        <authorList>
            <person name="Dong X."/>
            <person name="Chaisiri K."/>
            <person name="Xia D."/>
            <person name="Armstrong S.D."/>
            <person name="Fang Y."/>
            <person name="Donnelly M.J."/>
            <person name="Kadowaki T."/>
            <person name="McGarry J.W."/>
            <person name="Darby A.C."/>
            <person name="Makepeace B.L."/>
        </authorList>
    </citation>
    <scope>NUCLEOTIDE SEQUENCE [LARGE SCALE GENOMIC DNA]</scope>
    <source>
        <strain evidence="9">UoL-WK</strain>
    </source>
</reference>
<dbReference type="GO" id="GO:0071541">
    <property type="term" value="C:eukaryotic translation initiation factor 3 complex, eIF3m"/>
    <property type="evidence" value="ECO:0007669"/>
    <property type="project" value="TreeGrafter"/>
</dbReference>
<dbReference type="PROSITE" id="PS50250">
    <property type="entry name" value="PCI"/>
    <property type="match status" value="1"/>
</dbReference>
<feature type="region of interest" description="Disordered" evidence="7">
    <location>
        <begin position="615"/>
        <end position="641"/>
    </location>
</feature>
<feature type="domain" description="PCI" evidence="8">
    <location>
        <begin position="325"/>
        <end position="509"/>
    </location>
</feature>
<dbReference type="GO" id="GO:0071540">
    <property type="term" value="C:eukaryotic translation initiation factor 3 complex, eIF3e"/>
    <property type="evidence" value="ECO:0007669"/>
    <property type="project" value="TreeGrafter"/>
</dbReference>
<evidence type="ECO:0000313" key="9">
    <source>
        <dbReference type="EMBL" id="RWS09568.1"/>
    </source>
</evidence>
<comment type="subcellular location">
    <subcellularLocation>
        <location evidence="1 6">Cytoplasm</location>
    </subcellularLocation>
</comment>
<dbReference type="GO" id="GO:0016282">
    <property type="term" value="C:eukaryotic 43S preinitiation complex"/>
    <property type="evidence" value="ECO:0007669"/>
    <property type="project" value="UniProtKB-UniRule"/>
</dbReference>
<dbReference type="STRING" id="1965070.A0A3S3S5R6"/>
<accession>A0A3S3S5R6</accession>
<dbReference type="OrthoDB" id="18884at2759"/>
<organism evidence="9 10">
    <name type="scientific">Dinothrombium tinctorium</name>
    <dbReference type="NCBI Taxonomy" id="1965070"/>
    <lineage>
        <taxon>Eukaryota</taxon>
        <taxon>Metazoa</taxon>
        <taxon>Ecdysozoa</taxon>
        <taxon>Arthropoda</taxon>
        <taxon>Chelicerata</taxon>
        <taxon>Arachnida</taxon>
        <taxon>Acari</taxon>
        <taxon>Acariformes</taxon>
        <taxon>Trombidiformes</taxon>
        <taxon>Prostigmata</taxon>
        <taxon>Anystina</taxon>
        <taxon>Parasitengona</taxon>
        <taxon>Trombidioidea</taxon>
        <taxon>Trombidiidae</taxon>
        <taxon>Dinothrombium</taxon>
    </lineage>
</organism>
<dbReference type="Proteomes" id="UP000285301">
    <property type="component" value="Unassembled WGS sequence"/>
</dbReference>
<comment type="subunit">
    <text evidence="6">Component of the eukaryotic translation initiation factor 3 (eIF-3) complex.</text>
</comment>
<comment type="caution">
    <text evidence="9">The sequence shown here is derived from an EMBL/GenBank/DDBJ whole genome shotgun (WGS) entry which is preliminary data.</text>
</comment>
<dbReference type="HAMAP" id="MF_03000">
    <property type="entry name" value="eIF3a"/>
    <property type="match status" value="1"/>
</dbReference>
<evidence type="ECO:0000256" key="5">
    <source>
        <dbReference type="ARBA" id="ARBA00022917"/>
    </source>
</evidence>
<evidence type="ECO:0000256" key="6">
    <source>
        <dbReference type="HAMAP-Rule" id="MF_03000"/>
    </source>
</evidence>
<dbReference type="PANTHER" id="PTHR14005">
    <property type="entry name" value="EUKARYOTIC TRANSLATION INITIATION FACTOR 3, THETA SUBUNIT"/>
    <property type="match status" value="1"/>
</dbReference>
<proteinExistence type="inferred from homology"/>
<dbReference type="Pfam" id="PF01399">
    <property type="entry name" value="PCI"/>
    <property type="match status" value="1"/>
</dbReference>
<keyword evidence="3 6" id="KW-0396">Initiation factor</keyword>
<dbReference type="GO" id="GO:0033290">
    <property type="term" value="C:eukaryotic 48S preinitiation complex"/>
    <property type="evidence" value="ECO:0007669"/>
    <property type="project" value="UniProtKB-UniRule"/>
</dbReference>
<evidence type="ECO:0000313" key="10">
    <source>
        <dbReference type="Proteomes" id="UP000285301"/>
    </source>
</evidence>
<gene>
    <name evidence="9" type="ORF">B4U79_02834</name>
</gene>
<comment type="function">
    <text evidence="6">RNA-binding component of the eukaryotic translation initiation factor 3 (eIF-3) complex, which is involved in protein synthesis of a specialized repertoire of mRNAs and, together with other initiation factors, stimulates binding of mRNA and methionyl-tRNAi to the 40S ribosome. The eIF-3 complex specifically targets and initiates translation of a subset of mRNAs involved in cell proliferation.</text>
</comment>
<evidence type="ECO:0000259" key="8">
    <source>
        <dbReference type="PROSITE" id="PS50250"/>
    </source>
</evidence>
<keyword evidence="4 6" id="KW-0694">RNA-binding</keyword>
<feature type="compositionally biased region" description="Basic and acidic residues" evidence="7">
    <location>
        <begin position="1041"/>
        <end position="1061"/>
    </location>
</feature>
<dbReference type="InterPro" id="IPR054711">
    <property type="entry name" value="eIF3a_PCI_TPR-like"/>
</dbReference>
<dbReference type="Pfam" id="PF22591">
    <property type="entry name" value="eIF3a_PCI_TPR-like"/>
    <property type="match status" value="1"/>
</dbReference>
<dbReference type="GO" id="GO:0003743">
    <property type="term" value="F:translation initiation factor activity"/>
    <property type="evidence" value="ECO:0007669"/>
    <property type="project" value="UniProtKB-UniRule"/>
</dbReference>
<dbReference type="Gene3D" id="1.25.40.860">
    <property type="match status" value="2"/>
</dbReference>
<dbReference type="FunFam" id="4.10.860.10:FF:000001">
    <property type="entry name" value="Eukaryotic translation initiation factor 3 subunit A"/>
    <property type="match status" value="1"/>
</dbReference>
<dbReference type="EMBL" id="NCKU01002449">
    <property type="protein sequence ID" value="RWS09568.1"/>
    <property type="molecule type" value="Genomic_DNA"/>
</dbReference>
<keyword evidence="2 6" id="KW-0963">Cytoplasm</keyword>
<feature type="compositionally biased region" description="Basic and acidic residues" evidence="7">
    <location>
        <begin position="981"/>
        <end position="1034"/>
    </location>
</feature>
<name>A0A3S3S5R6_9ACAR</name>
<protein>
    <recommendedName>
        <fullName evidence="6">Eukaryotic translation initiation factor 3 subunit A</fullName>
        <shortName evidence="6">eIF3a</shortName>
    </recommendedName>
    <alternativeName>
        <fullName evidence="6">Eukaryotic translation initiation factor 3 subunit 10</fullName>
    </alternativeName>
</protein>
<dbReference type="AlphaFoldDB" id="A0A3S3S5R6"/>
<evidence type="ECO:0000256" key="7">
    <source>
        <dbReference type="SAM" id="MobiDB-lite"/>
    </source>
</evidence>
<keyword evidence="10" id="KW-1185">Reference proteome</keyword>
<dbReference type="Gene3D" id="4.10.860.10">
    <property type="entry name" value="UVR domain"/>
    <property type="match status" value="1"/>
</dbReference>
<dbReference type="GO" id="GO:0002188">
    <property type="term" value="P:translation reinitiation"/>
    <property type="evidence" value="ECO:0007669"/>
    <property type="project" value="TreeGrafter"/>
</dbReference>
<comment type="similarity">
    <text evidence="6">Belongs to the eIF-3 subunit A family.</text>
</comment>
<evidence type="ECO:0000256" key="4">
    <source>
        <dbReference type="ARBA" id="ARBA00022884"/>
    </source>
</evidence>
<dbReference type="GO" id="GO:0003729">
    <property type="term" value="F:mRNA binding"/>
    <property type="evidence" value="ECO:0007669"/>
    <property type="project" value="TreeGrafter"/>
</dbReference>
<dbReference type="GO" id="GO:0043614">
    <property type="term" value="C:multi-eIF complex"/>
    <property type="evidence" value="ECO:0007669"/>
    <property type="project" value="TreeGrafter"/>
</dbReference>
<keyword evidence="5 6" id="KW-0648">Protein biosynthesis</keyword>
<evidence type="ECO:0000256" key="3">
    <source>
        <dbReference type="ARBA" id="ARBA00022540"/>
    </source>
</evidence>
<dbReference type="InterPro" id="IPR027512">
    <property type="entry name" value="EIF3A"/>
</dbReference>
<feature type="region of interest" description="Disordered" evidence="7">
    <location>
        <begin position="805"/>
        <end position="1078"/>
    </location>
</feature>
<evidence type="ECO:0000256" key="1">
    <source>
        <dbReference type="ARBA" id="ARBA00004496"/>
    </source>
</evidence>
<sequence>MPVYFHRLENALKRANEFIDVGKKARALEILCDVLRSRKHRQWQKKHEDIMNKYLELCVELRKSYVAKEGIYQYKIICQQTYIKSFEDVVKTYLSMAEAKANAAREQSQAAVLDVDDLDNMQTPESILLSAVSSEDTQDRTDRVVLLPWVKFLWESYRQCLDLLKNNARTERLYHDIAHQAFEFCIKYNRKTEFRKLCDNLHAHLDLLKKQQQQLLQAPHQQQNIVNLSNPESQAMHLETRLVQLDCAIQMELWQEAYKATDDIKKFGLMNLSKKPPKPQLMASYYQKLALVFWKANCPLFHASALFKLFHLTKELRKNITTEDVQKMASKVVAATLAIPIPPTRPEIDKLVDTEENVIENHQRNLASLLGLVAAVPNRSSLIKDLKRMGVLQHAYAPLQDLYNWLEIDFHPLLLCNRVQTVIDFITNCEACPDLKNYTSALKDVTIIRLLKEISQVYQSIEYDRLLEMCPFVDSIYLENMVVNAARRNDLQVRINHSKRCLCFGTELKVSQGEEVVEGPHLQSMPSEQIRQQLVAVYSVLQKARVMIDPQKIKSQRDELKRKIMLSYERTCADEHLKILERQNYIERCKQNIERIGIEREKEEKKLLEERQQKLREAEEERMQKEAEERARQKKQKEDMELKKRMALDQIEKMKQTDAGMRLLDGLGEEELSKLRPEEIKNRQFEQLERERKDQIAKQRKIERKFDHFERAKRIEEIPLLQKAYEEWKVNDEKSWEEAEQLRIKELIEERNIALQHRTRLLRMMGDKELFAQQIKEQRHKEYMERYNEWKEALEAEKKKRLLERKEKRKQERKEKWIQQKKEAESIKLHEMERKKKEAEIAKLEEIRRKQEEREREVTRKHEEEMKKRMLEEQERKDNFKREKEEERKPPKKEEENWRNKPEDKRREFAEEDRRIKEDRNIRSWRMKPADSDHIESDRRERVRERDRERELDRDEDRENYRDKDNREFPSRAPRGGRTLRPSDRGPRGPLRDKSPRDDHFQKSRADEGSWRNENRPSARRVDNKPSRADETDNWRSGVKSRIDDRKAPISRKEDFKNREQQDEELDGGWKTVSNKRK</sequence>
<feature type="compositionally biased region" description="Basic and acidic residues" evidence="7">
    <location>
        <begin position="805"/>
        <end position="970"/>
    </location>
</feature>
<dbReference type="PANTHER" id="PTHR14005:SF0">
    <property type="entry name" value="EUKARYOTIC TRANSLATION INITIATION FACTOR 3 SUBUNIT A"/>
    <property type="match status" value="1"/>
</dbReference>
<evidence type="ECO:0000256" key="2">
    <source>
        <dbReference type="ARBA" id="ARBA00022490"/>
    </source>
</evidence>
<dbReference type="InterPro" id="IPR000717">
    <property type="entry name" value="PCI_dom"/>
</dbReference>
<dbReference type="GO" id="GO:0001732">
    <property type="term" value="P:formation of cytoplasmic translation initiation complex"/>
    <property type="evidence" value="ECO:0007669"/>
    <property type="project" value="UniProtKB-UniRule"/>
</dbReference>